<dbReference type="CDD" id="cd04647">
    <property type="entry name" value="LbH_MAT_like"/>
    <property type="match status" value="1"/>
</dbReference>
<reference evidence="6" key="2">
    <citation type="submission" date="2015-07" db="EMBL/GenBank/DDBJ databases">
        <title>Draft Genome Sequences of Anaerolinea thermolimosa IMO-1, Bellilinea caldifistulae GOMI-1, Leptolinea tardivitalis YMTK-2, Levilinea saccharolytica KIBI-1,Longilinea arvoryzae KOME-1, Previously Described as Members of the Anaerolineaceae (Chloroflexi).</title>
        <authorList>
            <person name="Sekiguchi Y."/>
            <person name="Ohashi A."/>
            <person name="Matsuura N."/>
            <person name="Tourlousse M.D."/>
        </authorList>
    </citation>
    <scope>NUCLEOTIDE SEQUENCE [LARGE SCALE GENOMIC DNA]</scope>
    <source>
        <strain evidence="6">IMO-1</strain>
    </source>
</reference>
<dbReference type="PANTHER" id="PTHR23416">
    <property type="entry name" value="SIALIC ACID SYNTHASE-RELATED"/>
    <property type="match status" value="1"/>
</dbReference>
<proteinExistence type="inferred from homology"/>
<gene>
    <name evidence="3" type="ORF">ATHL_03683</name>
    <name evidence="4" type="ORF">ATHL_03734</name>
    <name evidence="5" type="ORF">DEQ80_06280</name>
</gene>
<dbReference type="Gene3D" id="2.160.10.10">
    <property type="entry name" value="Hexapeptide repeat proteins"/>
    <property type="match status" value="1"/>
</dbReference>
<evidence type="ECO:0000313" key="7">
    <source>
        <dbReference type="Proteomes" id="UP000264141"/>
    </source>
</evidence>
<organism evidence="5 7">
    <name type="scientific">Anaerolinea thermolimosa</name>
    <dbReference type="NCBI Taxonomy" id="229919"/>
    <lineage>
        <taxon>Bacteria</taxon>
        <taxon>Bacillati</taxon>
        <taxon>Chloroflexota</taxon>
        <taxon>Anaerolineae</taxon>
        <taxon>Anaerolineales</taxon>
        <taxon>Anaerolineaceae</taxon>
        <taxon>Anaerolinea</taxon>
    </lineage>
</organism>
<dbReference type="EMBL" id="DPBP01000026">
    <property type="protein sequence ID" value="HCE17448.1"/>
    <property type="molecule type" value="Genomic_DNA"/>
</dbReference>
<dbReference type="InterPro" id="IPR051159">
    <property type="entry name" value="Hexapeptide_acetyltransf"/>
</dbReference>
<dbReference type="Proteomes" id="UP000253922">
    <property type="component" value="Unassembled WGS sequence"/>
</dbReference>
<dbReference type="STRING" id="229919.GCA_001050195_03613"/>
<accession>A0A0M8JRH5</accession>
<keyword evidence="2 5" id="KW-0808">Transferase</keyword>
<dbReference type="InterPro" id="IPR011004">
    <property type="entry name" value="Trimer_LpxA-like_sf"/>
</dbReference>
<dbReference type="AlphaFoldDB" id="A0A0M8JRH5"/>
<evidence type="ECO:0000313" key="4">
    <source>
        <dbReference type="EMBL" id="GAP08824.1"/>
    </source>
</evidence>
<keyword evidence="6" id="KW-1185">Reference proteome</keyword>
<dbReference type="SUPFAM" id="SSF51161">
    <property type="entry name" value="Trimeric LpxA-like enzymes"/>
    <property type="match status" value="1"/>
</dbReference>
<reference evidence="5 7" key="3">
    <citation type="journal article" date="2018" name="Nat. Biotechnol.">
        <title>A standardized bacterial taxonomy based on genome phylogeny substantially revises the tree of life.</title>
        <authorList>
            <person name="Parks D.H."/>
            <person name="Chuvochina M."/>
            <person name="Waite D.W."/>
            <person name="Rinke C."/>
            <person name="Skarshewski A."/>
            <person name="Chaumeil P.A."/>
            <person name="Hugenholtz P."/>
        </authorList>
    </citation>
    <scope>NUCLEOTIDE SEQUENCE [LARGE SCALE GENOMIC DNA]</scope>
    <source>
        <strain evidence="5">UBA8781</strain>
    </source>
</reference>
<dbReference type="GO" id="GO:0008374">
    <property type="term" value="F:O-acyltransferase activity"/>
    <property type="evidence" value="ECO:0007669"/>
    <property type="project" value="TreeGrafter"/>
</dbReference>
<evidence type="ECO:0000256" key="1">
    <source>
        <dbReference type="ARBA" id="ARBA00007274"/>
    </source>
</evidence>
<evidence type="ECO:0000313" key="6">
    <source>
        <dbReference type="Proteomes" id="UP000253922"/>
    </source>
</evidence>
<dbReference type="GO" id="GO:0005829">
    <property type="term" value="C:cytosol"/>
    <property type="evidence" value="ECO:0007669"/>
    <property type="project" value="TreeGrafter"/>
</dbReference>
<evidence type="ECO:0000313" key="3">
    <source>
        <dbReference type="EMBL" id="GAP08774.1"/>
    </source>
</evidence>
<dbReference type="EMBL" id="DF967970">
    <property type="protein sequence ID" value="GAP08824.1"/>
    <property type="molecule type" value="Genomic_DNA"/>
</dbReference>
<dbReference type="PANTHER" id="PTHR23416:SF23">
    <property type="entry name" value="ACETYLTRANSFERASE C18B11.09C-RELATED"/>
    <property type="match status" value="1"/>
</dbReference>
<name>A0A0M8JRH5_9CHLR</name>
<dbReference type="EMBL" id="DF967970">
    <property type="protein sequence ID" value="GAP08774.1"/>
    <property type="molecule type" value="Genomic_DNA"/>
</dbReference>
<protein>
    <submittedName>
        <fullName evidence="3 5">Transferase</fullName>
    </submittedName>
</protein>
<reference evidence="3" key="1">
    <citation type="journal article" date="2015" name="Genome Announc.">
        <title>Draft Genome Sequences of Anaerolinea thermolimosa IMO-1, Bellilinea caldifistulae GOMI-1, Leptolinea tardivitalis YMTK-2, Levilinea saccharolytica KIBI-1, Longilinea arvoryzae KOME-1, Previously Described as Members of the Class Anaerolineae (Chloroflexi).</title>
        <authorList>
            <person name="Matsuura N."/>
            <person name="Tourlousse M.D."/>
            <person name="Ohashi A."/>
            <person name="Hugenholtz P."/>
            <person name="Sekiguchi Y."/>
        </authorList>
    </citation>
    <scope>NUCLEOTIDE SEQUENCE</scope>
    <source>
        <strain evidence="3">IMO-1</strain>
    </source>
</reference>
<sequence>MWNMLRLGLVFMAPPFMKKWLLRWLYGAKIGRRVEIGWFSAVSGKHIELGDHAAIRPLTLIHVLGDVRLGPYTEVSSFSLVYGSASLRAGRGCYIGPQSLINVDEDVEIGDESALGPRSMIFTHASFFPYTEGYWVRRAGVHLGRRVWCAAGVFIHPGVEIGDHSFVNSRSVVSTSIPEGSVVEGNPARVTYPLERTLRKPTPGYVDQALRRVLSDFVEVGLHREMGLPLQAIEQGKDELRFRWRGIPYRVVLISAAGEPAPLALAEGGEKRIYLVNRPGWVPPDEGMSFDLSTMRTKYLSDRVHTALRLFMLRYYGMRFTEEE</sequence>
<comment type="similarity">
    <text evidence="1">Belongs to the transferase hexapeptide repeat family.</text>
</comment>
<evidence type="ECO:0000256" key="2">
    <source>
        <dbReference type="ARBA" id="ARBA00022679"/>
    </source>
</evidence>
<dbReference type="OrthoDB" id="9801697at2"/>
<dbReference type="Proteomes" id="UP000264141">
    <property type="component" value="Unassembled WGS sequence"/>
</dbReference>
<evidence type="ECO:0000313" key="5">
    <source>
        <dbReference type="EMBL" id="HCE17448.1"/>
    </source>
</evidence>